<sequence>AHIDARQETATPPIFTGFVAVFFSSNCQRRDYTIGGKGIQIICGKKRGDAYGGIGYNIESLSIVFKFRSRPLFLSVYIGNGYLPLIAEQ</sequence>
<dbReference type="RefSeq" id="WP_267304286.1">
    <property type="nucleotide sequence ID" value="NZ_JAOQJX010000039.1"/>
</dbReference>
<dbReference type="Proteomes" id="UP001652394">
    <property type="component" value="Unassembled WGS sequence"/>
</dbReference>
<dbReference type="EMBL" id="JAOQJX010000039">
    <property type="protein sequence ID" value="MCU6748804.1"/>
    <property type="molecule type" value="Genomic_DNA"/>
</dbReference>
<reference evidence="1 2" key="1">
    <citation type="journal article" date="2021" name="ISME Commun">
        <title>Automated analysis of genomic sequences facilitates high-throughput and comprehensive description of bacteria.</title>
        <authorList>
            <person name="Hitch T.C.A."/>
        </authorList>
    </citation>
    <scope>NUCLEOTIDE SEQUENCE [LARGE SCALE GENOMIC DNA]</scope>
    <source>
        <strain evidence="1 2">H2_18</strain>
    </source>
</reference>
<accession>A0ABT2TEU0</accession>
<protein>
    <submittedName>
        <fullName evidence="1">Uncharacterized protein</fullName>
    </submittedName>
</protein>
<organism evidence="1 2">
    <name type="scientific">Faecalicatena acetigenes</name>
    <dbReference type="NCBI Taxonomy" id="2981790"/>
    <lineage>
        <taxon>Bacteria</taxon>
        <taxon>Bacillati</taxon>
        <taxon>Bacillota</taxon>
        <taxon>Clostridia</taxon>
        <taxon>Lachnospirales</taxon>
        <taxon>Lachnospiraceae</taxon>
        <taxon>Faecalicatena</taxon>
    </lineage>
</organism>
<comment type="caution">
    <text evidence="1">The sequence shown here is derived from an EMBL/GenBank/DDBJ whole genome shotgun (WGS) entry which is preliminary data.</text>
</comment>
<proteinExistence type="predicted"/>
<feature type="non-terminal residue" evidence="1">
    <location>
        <position position="1"/>
    </location>
</feature>
<gene>
    <name evidence="1" type="ORF">OCV51_14315</name>
</gene>
<evidence type="ECO:0000313" key="1">
    <source>
        <dbReference type="EMBL" id="MCU6748804.1"/>
    </source>
</evidence>
<evidence type="ECO:0000313" key="2">
    <source>
        <dbReference type="Proteomes" id="UP001652394"/>
    </source>
</evidence>
<keyword evidence="2" id="KW-1185">Reference proteome</keyword>
<name>A0ABT2TEU0_9FIRM</name>